<keyword evidence="7" id="KW-0804">Transcription</keyword>
<feature type="compositionally biased region" description="Acidic residues" evidence="11">
    <location>
        <begin position="50"/>
        <end position="62"/>
    </location>
</feature>
<dbReference type="GO" id="GO:0001503">
    <property type="term" value="P:ossification"/>
    <property type="evidence" value="ECO:0007669"/>
    <property type="project" value="UniProtKB-KW"/>
</dbReference>
<dbReference type="InterPro" id="IPR027417">
    <property type="entry name" value="P-loop_NTPase"/>
</dbReference>
<evidence type="ECO:0000256" key="5">
    <source>
        <dbReference type="ARBA" id="ARBA00023015"/>
    </source>
</evidence>
<dbReference type="PANTHER" id="PTHR12706">
    <property type="entry name" value="STRAWBERRY NOTCH-RELATED"/>
    <property type="match status" value="1"/>
</dbReference>
<dbReference type="GO" id="GO:0005634">
    <property type="term" value="C:nucleus"/>
    <property type="evidence" value="ECO:0007669"/>
    <property type="project" value="TreeGrafter"/>
</dbReference>
<evidence type="ECO:0000256" key="10">
    <source>
        <dbReference type="ARBA" id="ARBA00073423"/>
    </source>
</evidence>
<dbReference type="Ensembl" id="ENSACLT00000081736.1">
    <property type="protein sequence ID" value="ENSACLP00000063253.1"/>
    <property type="gene ID" value="ENSACLG00000005090.2"/>
</dbReference>
<reference evidence="15" key="4">
    <citation type="submission" date="2025-09" db="UniProtKB">
        <authorList>
            <consortium name="Ensembl"/>
        </authorList>
    </citation>
    <scope>IDENTIFICATION</scope>
</reference>
<reference evidence="16" key="2">
    <citation type="submission" date="2023-03" db="EMBL/GenBank/DDBJ databases">
        <authorList>
            <consortium name="Wellcome Sanger Institute Data Sharing"/>
        </authorList>
    </citation>
    <scope>NUCLEOTIDE SEQUENCE [LARGE SCALE GENOMIC DNA]</scope>
</reference>
<evidence type="ECO:0000256" key="8">
    <source>
        <dbReference type="ARBA" id="ARBA00055221"/>
    </source>
</evidence>
<organism evidence="15 16">
    <name type="scientific">Astatotilapia calliptera</name>
    <name type="common">Eastern happy</name>
    <name type="synonym">Chromis callipterus</name>
    <dbReference type="NCBI Taxonomy" id="8154"/>
    <lineage>
        <taxon>Eukaryota</taxon>
        <taxon>Metazoa</taxon>
        <taxon>Chordata</taxon>
        <taxon>Craniata</taxon>
        <taxon>Vertebrata</taxon>
        <taxon>Euteleostomi</taxon>
        <taxon>Actinopterygii</taxon>
        <taxon>Neopterygii</taxon>
        <taxon>Teleostei</taxon>
        <taxon>Neoteleostei</taxon>
        <taxon>Acanthomorphata</taxon>
        <taxon>Ovalentaria</taxon>
        <taxon>Cichlomorphae</taxon>
        <taxon>Cichliformes</taxon>
        <taxon>Cichlidae</taxon>
        <taxon>African cichlids</taxon>
        <taxon>Pseudocrenilabrinae</taxon>
        <taxon>Haplochromini</taxon>
        <taxon>Astatotilapia</taxon>
    </lineage>
</organism>
<keyword evidence="16" id="KW-1185">Reference proteome</keyword>
<evidence type="ECO:0000256" key="4">
    <source>
        <dbReference type="ARBA" id="ARBA00022855"/>
    </source>
</evidence>
<reference evidence="15 16" key="1">
    <citation type="submission" date="2018-05" db="EMBL/GenBank/DDBJ databases">
        <authorList>
            <person name="Datahose"/>
        </authorList>
    </citation>
    <scope>NUCLEOTIDE SEQUENCE</scope>
</reference>
<evidence type="ECO:0000313" key="15">
    <source>
        <dbReference type="Ensembl" id="ENSACLP00000063253.1"/>
    </source>
</evidence>
<dbReference type="Pfam" id="PF13872">
    <property type="entry name" value="AAA_34"/>
    <property type="match status" value="1"/>
</dbReference>
<feature type="compositionally biased region" description="Basic and acidic residues" evidence="11">
    <location>
        <begin position="484"/>
        <end position="494"/>
    </location>
</feature>
<dbReference type="FunFam" id="3.40.50.300:FF:000342">
    <property type="entry name" value="Protein strawberry notch homolog 2"/>
    <property type="match status" value="1"/>
</dbReference>
<name>A0AAX7U0S6_ASTCA</name>
<evidence type="ECO:0000256" key="9">
    <source>
        <dbReference type="ARBA" id="ARBA00063805"/>
    </source>
</evidence>
<dbReference type="InterPro" id="IPR039187">
    <property type="entry name" value="SNO_AAA"/>
</dbReference>
<feature type="domain" description="Strawberry notch helicase C" evidence="12">
    <location>
        <begin position="584"/>
        <end position="851"/>
    </location>
</feature>
<dbReference type="Gene3D" id="3.40.50.300">
    <property type="entry name" value="P-loop containing nucleotide triphosphate hydrolases"/>
    <property type="match status" value="1"/>
</dbReference>
<dbReference type="GO" id="GO:0002281">
    <property type="term" value="P:macrophage activation involved in immune response"/>
    <property type="evidence" value="ECO:0007669"/>
    <property type="project" value="UniProtKB-ARBA"/>
</dbReference>
<keyword evidence="5" id="KW-0805">Transcription regulation</keyword>
<proteinExistence type="inferred from homology"/>
<feature type="region of interest" description="Disordered" evidence="11">
    <location>
        <begin position="484"/>
        <end position="546"/>
    </location>
</feature>
<dbReference type="GO" id="GO:0042393">
    <property type="term" value="F:histone binding"/>
    <property type="evidence" value="ECO:0007669"/>
    <property type="project" value="TreeGrafter"/>
</dbReference>
<evidence type="ECO:0000256" key="6">
    <source>
        <dbReference type="ARBA" id="ARBA00023159"/>
    </source>
</evidence>
<dbReference type="GO" id="GO:0071354">
    <property type="term" value="P:cellular response to interleukin-6"/>
    <property type="evidence" value="ECO:0007669"/>
    <property type="project" value="UniProtKB-ARBA"/>
</dbReference>
<dbReference type="GO" id="GO:0031490">
    <property type="term" value="F:chromatin DNA binding"/>
    <property type="evidence" value="ECO:0007669"/>
    <property type="project" value="TreeGrafter"/>
</dbReference>
<reference evidence="15" key="3">
    <citation type="submission" date="2025-08" db="UniProtKB">
        <authorList>
            <consortium name="Ensembl"/>
        </authorList>
    </citation>
    <scope>IDENTIFICATION</scope>
</reference>
<dbReference type="InterPro" id="IPR057332">
    <property type="entry name" value="SBNO_a/b_dom"/>
</dbReference>
<sequence>MPTLTSAMAMDGENYLHPEGPQLDNSLFSVTPTSMESLWCFQPQTTQAATEEEEEAEEEEAEELGHVDTYAEYKPSKSTIGISHPDIVVETNTLSSVPPPDITYTLSIPESTIKNGLLSALQLEAIIYACQQHEVILQNKQRAGFLIGDGAGVGKGRTVAGIILENYLKGRKKALWFSISNDLKFDAERDLKDIDAPTIPVHALNKIKYGDTATSEGVLFATYSALIGESQAGGQLRTRIKQILDWCKPEFDGVIIFDECHKAKNATSTKMGKAVLDLQSKLPHARVVYASATGASEPKNMIYMSRLGIWGEGTPFRTFDDFLHSIEKRGVGAMEIVAMDMKVSGMYIARQLSFSGVSFRIEEIGLDGDFKEVYNKAAKLWAEALKTFMQAADELGMVSRKSLWGQFWSSHQRFFKYLCIAAKVRSLVELAQKELEAGKCIVIGLQSTGESRTREVLDENDGHLDRFVSAAEGVFQSLVTKHFPSEKQSREKAPSNKRKRKPRGRQPKVPKHSIENNVVINITDDSSSDSDGIDTDSNSSPDSLLDNDDVIFVNQTSYQTARIEEMKQDLLNKIAELGKELPLNTLDELIDKFGGPDKVSEMTGRKGRVVRRPDGTVRYESRAEQGLTIDHINLKEKDRFMSGEKLVAIISEAASSGISLQADKRVKNQRRRVHMTLELPWSADRAIQQFGRTHRSNQVTAPEYIFLISELAGERRFASIVAKRLESLGALTHGDRRATETRDLSRYNFENKYGTKALDKITKAIVGFIDNKVPPPKGYPGGDSMFFRGMFIFCPALETTMRKVDITKFLNRILGLEVHKQNHLFQYFTDNFDYLIEKDKKEGKYDMGILDLAPGNDEIYEETQETFLTAGNPQDGQVVLYKISVDRGMPWDEAYKKSLNLSGHDEGFYLSMKLRGNYPCVLLAEQGRGKNFVVYKPNIGKQTHPESLEKLHQKYRKVTPEEARDCWENQFTFSFKKCSHANWNGKCKKIEEGQECLQGMRLRQYHMLCGALLRVWKRVSDVVSDITNSSILQIVRLKTKQHNKQVGIKIPENCVPRVRDELLQMDDEVKKRRKEKEQAAENERKRKLEYLQGHRQLVENLTNHKTMHTQSLTQADGVLFAAVFDRNLGPTPSPLRAYSQVTACPALGSPFSLSMCSVHLL</sequence>
<evidence type="ECO:0000256" key="3">
    <source>
        <dbReference type="ARBA" id="ARBA00022782"/>
    </source>
</evidence>
<protein>
    <recommendedName>
        <fullName evidence="10">Protein strawberry notch homolog 2</fullName>
    </recommendedName>
</protein>
<evidence type="ECO:0000259" key="12">
    <source>
        <dbReference type="Pfam" id="PF13871"/>
    </source>
</evidence>
<dbReference type="PANTHER" id="PTHR12706:SF5">
    <property type="entry name" value="PROTEIN STRAWBERRY NOTCH HOMOLOG 2"/>
    <property type="match status" value="1"/>
</dbReference>
<dbReference type="SUPFAM" id="SSF52540">
    <property type="entry name" value="P-loop containing nucleoside triphosphate hydrolases"/>
    <property type="match status" value="2"/>
</dbReference>
<feature type="domain" description="Strawberry notch AAA" evidence="13">
    <location>
        <begin position="84"/>
        <end position="376"/>
    </location>
</feature>
<dbReference type="AlphaFoldDB" id="A0AAX7U0S6"/>
<accession>A0AAX7U0S6</accession>
<evidence type="ECO:0000259" key="13">
    <source>
        <dbReference type="Pfam" id="PF13872"/>
    </source>
</evidence>
<evidence type="ECO:0000256" key="11">
    <source>
        <dbReference type="SAM" id="MobiDB-lite"/>
    </source>
</evidence>
<evidence type="ECO:0000256" key="1">
    <source>
        <dbReference type="ARBA" id="ARBA00006992"/>
    </source>
</evidence>
<dbReference type="GO" id="GO:0030154">
    <property type="term" value="P:cell differentiation"/>
    <property type="evidence" value="ECO:0007669"/>
    <property type="project" value="UniProtKB-KW"/>
</dbReference>
<comment type="similarity">
    <text evidence="1">Belongs to the SBNO family.</text>
</comment>
<dbReference type="Pfam" id="PF25373">
    <property type="entry name" value="SBNO"/>
    <property type="match status" value="1"/>
</dbReference>
<dbReference type="GeneTree" id="ENSGT00940000159946"/>
<keyword evidence="6" id="KW-0010">Activator</keyword>
<dbReference type="Pfam" id="PF13871">
    <property type="entry name" value="Helicase_C_4"/>
    <property type="match status" value="1"/>
</dbReference>
<evidence type="ECO:0000256" key="2">
    <source>
        <dbReference type="ARBA" id="ARBA00022491"/>
    </source>
</evidence>
<feature type="region of interest" description="Disordered" evidence="11">
    <location>
        <begin position="44"/>
        <end position="64"/>
    </location>
</feature>
<comment type="subunit">
    <text evidence="9">Interacts with TAL1; this interaction inhibits TAL1 occupancy of the DCSTAMP promoter, leading to the activation of the DCSTAMP promoter by the transcription factor MITF.</text>
</comment>
<keyword evidence="2" id="KW-0678">Repressor</keyword>
<comment type="function">
    <text evidence="8">Acts as a transcriptional coregulator, that can have both coactivator and corepressor functions. Inhibits the DCSTAMP-repressive activity of TAL1, hence enhancing the access of the transcription factor MITF to the DC-STAMP promoter in osteoclast. Plays a role in bone homeostasis; required as a positive regulator in TNFSF11//RANKL-mediated osteoclast fusion via a DCSTAMP-dependent pathway. May also be required in the regulation of osteoblast differentiation. Involved in the transcriptional corepression of NF-kappaB in macrophages. Plays a role as a regulator in the pro-inflammatory cascade.</text>
</comment>
<dbReference type="FunFam" id="3.40.50.300:FF:003990">
    <property type="entry name" value="Si:ch73-63e15.2"/>
    <property type="match status" value="1"/>
</dbReference>
<keyword evidence="3" id="KW-0221">Differentiation</keyword>
<dbReference type="GO" id="GO:0006355">
    <property type="term" value="P:regulation of DNA-templated transcription"/>
    <property type="evidence" value="ECO:0007669"/>
    <property type="project" value="InterPro"/>
</dbReference>
<keyword evidence="4" id="KW-0892">Osteogenesis</keyword>
<dbReference type="InterPro" id="IPR026937">
    <property type="entry name" value="SBNO_Helicase_C_dom"/>
</dbReference>
<feature type="compositionally biased region" description="Basic residues" evidence="11">
    <location>
        <begin position="495"/>
        <end position="511"/>
    </location>
</feature>
<evidence type="ECO:0000256" key="7">
    <source>
        <dbReference type="ARBA" id="ARBA00023163"/>
    </source>
</evidence>
<dbReference type="InterPro" id="IPR026741">
    <property type="entry name" value="SNO"/>
</dbReference>
<dbReference type="Proteomes" id="UP000265100">
    <property type="component" value="Chromosome 23"/>
</dbReference>
<gene>
    <name evidence="15" type="primary">SBNO2</name>
</gene>
<evidence type="ECO:0000313" key="16">
    <source>
        <dbReference type="Proteomes" id="UP000265100"/>
    </source>
</evidence>
<evidence type="ECO:0000259" key="14">
    <source>
        <dbReference type="Pfam" id="PF25373"/>
    </source>
</evidence>
<feature type="compositionally biased region" description="Low complexity" evidence="11">
    <location>
        <begin position="535"/>
        <end position="544"/>
    </location>
</feature>
<feature type="domain" description="SBNO alpha/beta" evidence="14">
    <location>
        <begin position="889"/>
        <end position="1001"/>
    </location>
</feature>